<evidence type="ECO:0000259" key="2">
    <source>
        <dbReference type="Pfam" id="PF24298"/>
    </source>
</evidence>
<keyword evidence="4" id="KW-1185">Reference proteome</keyword>
<proteinExistence type="predicted"/>
<protein>
    <recommendedName>
        <fullName evidence="2">DUF7482 domain-containing protein</fullName>
    </recommendedName>
</protein>
<evidence type="ECO:0000313" key="4">
    <source>
        <dbReference type="Proteomes" id="UP001629214"/>
    </source>
</evidence>
<sequence>MKKNLFLKVLSSLLLCTGLSTIHPAQAQQTGDIVELPLISGWYEGKVVRYVTTDVSDKKAAAEMGANYVPRLANAINQQRQPGQPGAVERIYSFVNFKQGGVLPSLPSPTGSNNENVNYSPLWQVHKVSWLPGKQPRVLKSEEEVLAAEEAGQVSIEKTNLIVNCPVVFSAEGGTLPNIRIHLANQDPEP</sequence>
<comment type="caution">
    <text evidence="3">The sequence shown here is derived from an EMBL/GenBank/DDBJ whole genome shotgun (WGS) entry which is preliminary data.</text>
</comment>
<gene>
    <name evidence="3" type="ORF">PQR63_15240</name>
</gene>
<reference evidence="3 4" key="1">
    <citation type="journal article" date="2024" name="Chem. Sci.">
        <title>Discovery of megapolipeptins by genome mining of a Burkholderiales bacteria collection.</title>
        <authorList>
            <person name="Paulo B.S."/>
            <person name="Recchia M.J.J."/>
            <person name="Lee S."/>
            <person name="Fergusson C.H."/>
            <person name="Romanowski S.B."/>
            <person name="Hernandez A."/>
            <person name="Krull N."/>
            <person name="Liu D.Y."/>
            <person name="Cavanagh H."/>
            <person name="Bos A."/>
            <person name="Gray C.A."/>
            <person name="Murphy B.T."/>
            <person name="Linington R.G."/>
            <person name="Eustaquio A.S."/>
        </authorList>
    </citation>
    <scope>NUCLEOTIDE SEQUENCE [LARGE SCALE GENOMIC DNA]</scope>
    <source>
        <strain evidence="3 4">RL21-008-BIB-B</strain>
    </source>
</reference>
<evidence type="ECO:0000313" key="3">
    <source>
        <dbReference type="EMBL" id="MFL9879754.1"/>
    </source>
</evidence>
<evidence type="ECO:0000256" key="1">
    <source>
        <dbReference type="SAM" id="SignalP"/>
    </source>
</evidence>
<keyword evidence="1" id="KW-0732">Signal</keyword>
<dbReference type="Pfam" id="PF24298">
    <property type="entry name" value="DUF7482"/>
    <property type="match status" value="1"/>
</dbReference>
<feature type="signal peptide" evidence="1">
    <location>
        <begin position="1"/>
        <end position="27"/>
    </location>
</feature>
<name>A0ABW8Z9F7_9BURK</name>
<dbReference type="Proteomes" id="UP001629214">
    <property type="component" value="Unassembled WGS sequence"/>
</dbReference>
<feature type="domain" description="DUF7482" evidence="2">
    <location>
        <begin position="44"/>
        <end position="170"/>
    </location>
</feature>
<dbReference type="RefSeq" id="WP_408168847.1">
    <property type="nucleotide sequence ID" value="NZ_JAQQFR010000009.1"/>
</dbReference>
<dbReference type="EMBL" id="JAQQFR010000009">
    <property type="protein sequence ID" value="MFL9879754.1"/>
    <property type="molecule type" value="Genomic_DNA"/>
</dbReference>
<dbReference type="InterPro" id="IPR055905">
    <property type="entry name" value="DUF7482"/>
</dbReference>
<feature type="chain" id="PRO_5045853115" description="DUF7482 domain-containing protein" evidence="1">
    <location>
        <begin position="28"/>
        <end position="190"/>
    </location>
</feature>
<organism evidence="3 4">
    <name type="scientific">Herbaspirillum rhizosphaerae</name>
    <dbReference type="NCBI Taxonomy" id="346179"/>
    <lineage>
        <taxon>Bacteria</taxon>
        <taxon>Pseudomonadati</taxon>
        <taxon>Pseudomonadota</taxon>
        <taxon>Betaproteobacteria</taxon>
        <taxon>Burkholderiales</taxon>
        <taxon>Oxalobacteraceae</taxon>
        <taxon>Herbaspirillum</taxon>
    </lineage>
</organism>
<accession>A0ABW8Z9F7</accession>